<name>A0A7T8JWS8_CALRO</name>
<sequence>LSGGGGAAEDGHVAPELLDACGLPAKGLRVPCGVQDFHFLLMLKLCGASGRYSFESLYDLSFVVLEVLDIQAN</sequence>
<protein>
    <submittedName>
        <fullName evidence="1">Uncharacterized protein</fullName>
    </submittedName>
</protein>
<dbReference type="AlphaFoldDB" id="A0A7T8JWS8"/>
<evidence type="ECO:0000313" key="1">
    <source>
        <dbReference type="EMBL" id="QQP37344.1"/>
    </source>
</evidence>
<feature type="non-terminal residue" evidence="1">
    <location>
        <position position="1"/>
    </location>
</feature>
<accession>A0A7T8JWS8</accession>
<gene>
    <name evidence="1" type="ORF">FKW44_017576</name>
</gene>
<proteinExistence type="predicted"/>
<dbReference type="Proteomes" id="UP000595437">
    <property type="component" value="Chromosome 12"/>
</dbReference>
<evidence type="ECO:0000313" key="2">
    <source>
        <dbReference type="Proteomes" id="UP000595437"/>
    </source>
</evidence>
<keyword evidence="2" id="KW-1185">Reference proteome</keyword>
<dbReference type="EMBL" id="CP045901">
    <property type="protein sequence ID" value="QQP37344.1"/>
    <property type="molecule type" value="Genomic_DNA"/>
</dbReference>
<organism evidence="1 2">
    <name type="scientific">Caligus rogercresseyi</name>
    <name type="common">Sea louse</name>
    <dbReference type="NCBI Taxonomy" id="217165"/>
    <lineage>
        <taxon>Eukaryota</taxon>
        <taxon>Metazoa</taxon>
        <taxon>Ecdysozoa</taxon>
        <taxon>Arthropoda</taxon>
        <taxon>Crustacea</taxon>
        <taxon>Multicrustacea</taxon>
        <taxon>Hexanauplia</taxon>
        <taxon>Copepoda</taxon>
        <taxon>Siphonostomatoida</taxon>
        <taxon>Caligidae</taxon>
        <taxon>Caligus</taxon>
    </lineage>
</organism>
<feature type="non-terminal residue" evidence="1">
    <location>
        <position position="73"/>
    </location>
</feature>
<reference evidence="2" key="1">
    <citation type="submission" date="2021-01" db="EMBL/GenBank/DDBJ databases">
        <title>Caligus Genome Assembly.</title>
        <authorList>
            <person name="Gallardo-Escarate C."/>
        </authorList>
    </citation>
    <scope>NUCLEOTIDE SEQUENCE [LARGE SCALE GENOMIC DNA]</scope>
</reference>